<evidence type="ECO:0000256" key="8">
    <source>
        <dbReference type="ARBA" id="ARBA00022840"/>
    </source>
</evidence>
<dbReference type="PANTHER" id="PTHR43394">
    <property type="entry name" value="ATP-DEPENDENT PERMEASE MDL1, MITOCHONDRIAL"/>
    <property type="match status" value="1"/>
</dbReference>
<dbReference type="STRING" id="1810919.A0A3D8SCM4"/>
<feature type="domain" description="ABC transmembrane type-1" evidence="17">
    <location>
        <begin position="71"/>
        <end position="364"/>
    </location>
</feature>
<keyword evidence="19" id="KW-1185">Reference proteome</keyword>
<dbReference type="CDD" id="cd18578">
    <property type="entry name" value="ABC_6TM_Pgp_ABCB1_D2_like"/>
    <property type="match status" value="1"/>
</dbReference>
<evidence type="ECO:0000256" key="5">
    <source>
        <dbReference type="ARBA" id="ARBA00022692"/>
    </source>
</evidence>
<dbReference type="RefSeq" id="XP_026605414.1">
    <property type="nucleotide sequence ID" value="XM_026746418.1"/>
</dbReference>
<evidence type="ECO:0000256" key="11">
    <source>
        <dbReference type="ARBA" id="ARBA00023180"/>
    </source>
</evidence>
<feature type="domain" description="ABC transmembrane type-1" evidence="17">
    <location>
        <begin position="719"/>
        <end position="965"/>
    </location>
</feature>
<comment type="subcellular location">
    <subcellularLocation>
        <location evidence="1">Cell membrane</location>
        <topology evidence="1">Multi-pass membrane protein</topology>
    </subcellularLocation>
</comment>
<evidence type="ECO:0000256" key="15">
    <source>
        <dbReference type="SAM" id="Phobius"/>
    </source>
</evidence>
<keyword evidence="5 15" id="KW-0812">Transmembrane</keyword>
<keyword evidence="4" id="KW-1003">Cell membrane</keyword>
<feature type="transmembrane region" description="Helical" evidence="15">
    <location>
        <begin position="941"/>
        <end position="965"/>
    </location>
</feature>
<evidence type="ECO:0000313" key="18">
    <source>
        <dbReference type="EMBL" id="RDW84076.1"/>
    </source>
</evidence>
<dbReference type="InterPro" id="IPR036640">
    <property type="entry name" value="ABC1_TM_sf"/>
</dbReference>
<dbReference type="OrthoDB" id="6500128at2759"/>
<feature type="transmembrane region" description="Helical" evidence="15">
    <location>
        <begin position="196"/>
        <end position="213"/>
    </location>
</feature>
<dbReference type="PROSITE" id="PS00211">
    <property type="entry name" value="ABC_TRANSPORTER_1"/>
    <property type="match status" value="2"/>
</dbReference>
<dbReference type="InterPro" id="IPR017871">
    <property type="entry name" value="ABC_transporter-like_CS"/>
</dbReference>
<keyword evidence="7" id="KW-0547">Nucleotide-binding</keyword>
<dbReference type="Gene3D" id="3.40.50.300">
    <property type="entry name" value="P-loop containing nucleotide triphosphate hydrolases"/>
    <property type="match status" value="2"/>
</dbReference>
<dbReference type="Gene3D" id="1.20.1560.10">
    <property type="entry name" value="ABC transporter type 1, transmembrane domain"/>
    <property type="match status" value="1"/>
</dbReference>
<evidence type="ECO:0000256" key="14">
    <source>
        <dbReference type="SAM" id="MobiDB-lite"/>
    </source>
</evidence>
<evidence type="ECO:0000256" key="10">
    <source>
        <dbReference type="ARBA" id="ARBA00023136"/>
    </source>
</evidence>
<dbReference type="InterPro" id="IPR003439">
    <property type="entry name" value="ABC_transporter-like_ATP-bd"/>
</dbReference>
<evidence type="ECO:0000259" key="17">
    <source>
        <dbReference type="PROSITE" id="PS50929"/>
    </source>
</evidence>
<evidence type="ECO:0000256" key="4">
    <source>
        <dbReference type="ARBA" id="ARBA00022475"/>
    </source>
</evidence>
<keyword evidence="10 15" id="KW-0472">Membrane</keyword>
<name>A0A3D8SCM4_9EURO</name>
<feature type="transmembrane region" description="Helical" evidence="15">
    <location>
        <begin position="123"/>
        <end position="145"/>
    </location>
</feature>
<evidence type="ECO:0000256" key="9">
    <source>
        <dbReference type="ARBA" id="ARBA00022989"/>
    </source>
</evidence>
<dbReference type="InterPro" id="IPR011527">
    <property type="entry name" value="ABC1_TM_dom"/>
</dbReference>
<evidence type="ECO:0000256" key="6">
    <source>
        <dbReference type="ARBA" id="ARBA00022737"/>
    </source>
</evidence>
<organism evidence="18 19">
    <name type="scientific">Aspergillus mulundensis</name>
    <dbReference type="NCBI Taxonomy" id="1810919"/>
    <lineage>
        <taxon>Eukaryota</taxon>
        <taxon>Fungi</taxon>
        <taxon>Dikarya</taxon>
        <taxon>Ascomycota</taxon>
        <taxon>Pezizomycotina</taxon>
        <taxon>Eurotiomycetes</taxon>
        <taxon>Eurotiomycetidae</taxon>
        <taxon>Eurotiales</taxon>
        <taxon>Aspergillaceae</taxon>
        <taxon>Aspergillus</taxon>
        <taxon>Aspergillus subgen. Nidulantes</taxon>
    </lineage>
</organism>
<feature type="transmembrane region" description="Helical" evidence="15">
    <location>
        <begin position="65"/>
        <end position="91"/>
    </location>
</feature>
<evidence type="ECO:0000256" key="13">
    <source>
        <dbReference type="ARBA" id="ARBA00069002"/>
    </source>
</evidence>
<dbReference type="GO" id="GO:0005524">
    <property type="term" value="F:ATP binding"/>
    <property type="evidence" value="ECO:0007669"/>
    <property type="project" value="UniProtKB-KW"/>
</dbReference>
<dbReference type="Proteomes" id="UP000256690">
    <property type="component" value="Unassembled WGS sequence"/>
</dbReference>
<accession>A0A3D8SCM4</accession>
<dbReference type="Pfam" id="PF00664">
    <property type="entry name" value="ABC_membrane"/>
    <property type="match status" value="2"/>
</dbReference>
<feature type="domain" description="ABC transporter" evidence="16">
    <location>
        <begin position="397"/>
        <end position="657"/>
    </location>
</feature>
<feature type="transmembrane region" description="Helical" evidence="15">
    <location>
        <begin position="864"/>
        <end position="882"/>
    </location>
</feature>
<keyword evidence="8" id="KW-0067">ATP-binding</keyword>
<dbReference type="GO" id="GO:0005743">
    <property type="term" value="C:mitochondrial inner membrane"/>
    <property type="evidence" value="ECO:0007669"/>
    <property type="project" value="TreeGrafter"/>
</dbReference>
<feature type="transmembrane region" description="Helical" evidence="15">
    <location>
        <begin position="336"/>
        <end position="357"/>
    </location>
</feature>
<feature type="compositionally biased region" description="Low complexity" evidence="14">
    <location>
        <begin position="1038"/>
        <end position="1053"/>
    </location>
</feature>
<dbReference type="GO" id="GO:0005886">
    <property type="term" value="C:plasma membrane"/>
    <property type="evidence" value="ECO:0007669"/>
    <property type="project" value="UniProtKB-SubCell"/>
</dbReference>
<keyword evidence="6" id="KW-0677">Repeat</keyword>
<dbReference type="PANTHER" id="PTHR43394:SF11">
    <property type="entry name" value="ATP-BINDING CASSETTE TRANSPORTER"/>
    <property type="match status" value="1"/>
</dbReference>
<dbReference type="GO" id="GO:0016887">
    <property type="term" value="F:ATP hydrolysis activity"/>
    <property type="evidence" value="ECO:0007669"/>
    <property type="project" value="InterPro"/>
</dbReference>
<dbReference type="EMBL" id="PVWQ01000004">
    <property type="protein sequence ID" value="RDW84076.1"/>
    <property type="molecule type" value="Genomic_DNA"/>
</dbReference>
<dbReference type="GeneID" id="38114772"/>
<dbReference type="FunFam" id="1.20.1560.10:FF:000057">
    <property type="entry name" value="ABC multidrug transporter SitT"/>
    <property type="match status" value="1"/>
</dbReference>
<comment type="similarity">
    <text evidence="2">Belongs to the ABC transporter superfamily. ABCB family. Multidrug resistance exporter (TC 3.A.1.201) subfamily.</text>
</comment>
<dbReference type="Pfam" id="PF00005">
    <property type="entry name" value="ABC_tran"/>
    <property type="match status" value="2"/>
</dbReference>
<dbReference type="SUPFAM" id="SSF52540">
    <property type="entry name" value="P-loop containing nucleoside triphosphate hydrolases"/>
    <property type="match status" value="2"/>
</dbReference>
<keyword evidence="3" id="KW-0813">Transport</keyword>
<feature type="transmembrane region" description="Helical" evidence="15">
    <location>
        <begin position="219"/>
        <end position="243"/>
    </location>
</feature>
<dbReference type="GO" id="GO:0090374">
    <property type="term" value="P:oligopeptide export from mitochondrion"/>
    <property type="evidence" value="ECO:0007669"/>
    <property type="project" value="TreeGrafter"/>
</dbReference>
<feature type="transmembrane region" description="Helical" evidence="15">
    <location>
        <begin position="838"/>
        <end position="858"/>
    </location>
</feature>
<dbReference type="PROSITE" id="PS50893">
    <property type="entry name" value="ABC_TRANSPORTER_2"/>
    <property type="match status" value="2"/>
</dbReference>
<feature type="domain" description="ABC transporter" evidence="16">
    <location>
        <begin position="1066"/>
        <end position="1317"/>
    </location>
</feature>
<dbReference type="PROSITE" id="PS50929">
    <property type="entry name" value="ABC_TM1F"/>
    <property type="match status" value="2"/>
</dbReference>
<dbReference type="GO" id="GO:0015421">
    <property type="term" value="F:ABC-type oligopeptide transporter activity"/>
    <property type="evidence" value="ECO:0007669"/>
    <property type="project" value="TreeGrafter"/>
</dbReference>
<sequence length="1321" mass="144632">MDGSSSTPKPGPAAPPGAEVIEMQEPAEKTESNKEENNKSESEESPKPPFFASYIRILSYGTGNYGWLLMILGLGCAMGSGIALPLMNIIFGNLVGDFNEYFIPDSGVTESQFKSTVSKNSLYLVYLFIGKFVLTYIYMLSFRMVSLKASSSLRLSYMSSLFSQPVSKLDAISIGSVTNTITALSNTMQQSVSDRLAMLFQSIALLIAAYAIAFRYSWALTLVVSSAILFVVLAFGVTVPILVSGQRGVDLADEKHASIASEVFGSIRTVFSLGAEGPLSRKYSEWVEEARKRGRKMALVTGLHLGILFFSMHCSYALAFWFGIKLYRERNISNVGTVITVFFSVLLVVTIMGGIAAPIMAISKAVSASAAFFSVIDAEGLHSGGLREPEVSSHSDIVFENVSFAYPSRPDVPVLKGFNAVFQRGKTTAIVGPSGSGKSTVVGLLERWYQLDSNSSPAEDDVENEKDSGCIKVDNHDINDLDLKWWRAQIGLVQQEPFVFNDTVYNNVAFGLIGSQWEDAPEDVKKGLVEKACKEAFVDEFVQRLPLKYSTPIGENGITISGGQRQRLTIARGIVSQPPILILDEATSSIDVRGEKVVQAALNRVSKDRTTIMIAHRLSTVRNADRIIVLRDGLNVEEGSHEELLQSDGAYAGLVKAQQLGTFDGDGVVDDAQQHYDWVVEEEEKAEDAPKELPEKQMGGFKSFGTIFYEQRAYWMLFLIVLVAAAGSGSGFALQSWLFAKLIEVFNFTGQRLVDSANFWALMFFVLALAVGTCYFTLGFCSVLTSHFIASFYRRDYFTSLIRKPIPFFDASDNSSGTLTSSLSSSTKQLQELFGPNGVFPLVSMFVIIGCVAISFAFGWKLAAVAFFAALPFIVLAAYFRIQYETQFEGMNAKVYAESSAFAAEAIKAFRTVSACTMEGFILERYKTLLGEQREKALRKAWYACAVFAFSDSVDFCAMALTFWYPESFLLEHRSNELTIGARYGGQLLASREYDIVPFFVVYIAIIQGGQMAGMMFSSGPDIAQAKASAARIFQARSTTSEDSTPTSQPTSSVQKAESTPSDASVEFRNVSFHYPSRQTPVFTDLNLRIASGQFVAFVGASGCGKSTLISLLERFYEPAEGSILFGSVPINELDVATYRRNLSLVAQDPKLFNGSIRENLLLGIDADENEQDLEEKMISACTSAEIHSFILSLPEGYNTQLGTNASSAASLSGGQKQRLCIARALLRNPRLLLLDEATSSLDSQSEKLVQGAMEKLAENGDLTIIAVAHRLATIQKADVIFVFGDDESRRGSKVLESGSHGELLARRGVYWQMVSLAYRT</sequence>
<dbReference type="FunFam" id="3.40.50.300:FF:001530">
    <property type="entry name" value="ABC multidrug transporter (Eurofung)"/>
    <property type="match status" value="1"/>
</dbReference>
<feature type="transmembrane region" description="Helical" evidence="15">
    <location>
        <begin position="713"/>
        <end position="739"/>
    </location>
</feature>
<dbReference type="CDD" id="cd18577">
    <property type="entry name" value="ABC_6TM_Pgp_ABCB1_D1_like"/>
    <property type="match status" value="1"/>
</dbReference>
<feature type="transmembrane region" description="Helical" evidence="15">
    <location>
        <begin position="298"/>
        <end position="324"/>
    </location>
</feature>
<feature type="region of interest" description="Disordered" evidence="14">
    <location>
        <begin position="1"/>
        <end position="46"/>
    </location>
</feature>
<evidence type="ECO:0000256" key="1">
    <source>
        <dbReference type="ARBA" id="ARBA00004651"/>
    </source>
</evidence>
<keyword evidence="9 15" id="KW-1133">Transmembrane helix</keyword>
<evidence type="ECO:0000256" key="12">
    <source>
        <dbReference type="ARBA" id="ARBA00057040"/>
    </source>
</evidence>
<dbReference type="InterPro" id="IPR027417">
    <property type="entry name" value="P-loop_NTPase"/>
</dbReference>
<dbReference type="SMART" id="SM00382">
    <property type="entry name" value="AAA"/>
    <property type="match status" value="2"/>
</dbReference>
<reference evidence="18 19" key="1">
    <citation type="journal article" date="2018" name="IMA Fungus">
        <title>IMA Genome-F 9: Draft genome sequence of Annulohypoxylon stygium, Aspergillus mulundensis, Berkeleyomyces basicola (syn. Thielaviopsis basicola), Ceratocystis smalleyi, two Cercospora beticola strains, Coleophoma cylindrospora, Fusarium fracticaudum, Phialophora cf. hyalina, and Morchella septimelata.</title>
        <authorList>
            <person name="Wingfield B.D."/>
            <person name="Bills G.F."/>
            <person name="Dong Y."/>
            <person name="Huang W."/>
            <person name="Nel W.J."/>
            <person name="Swalarsk-Parry B.S."/>
            <person name="Vaghefi N."/>
            <person name="Wilken P.M."/>
            <person name="An Z."/>
            <person name="de Beer Z.W."/>
            <person name="De Vos L."/>
            <person name="Chen L."/>
            <person name="Duong T.A."/>
            <person name="Gao Y."/>
            <person name="Hammerbacher A."/>
            <person name="Kikkert J.R."/>
            <person name="Li Y."/>
            <person name="Li H."/>
            <person name="Li K."/>
            <person name="Li Q."/>
            <person name="Liu X."/>
            <person name="Ma X."/>
            <person name="Naidoo K."/>
            <person name="Pethybridge S.J."/>
            <person name="Sun J."/>
            <person name="Steenkamp E.T."/>
            <person name="van der Nest M.A."/>
            <person name="van Wyk S."/>
            <person name="Wingfield M.J."/>
            <person name="Xiong C."/>
            <person name="Yue Q."/>
            <person name="Zhang X."/>
        </authorList>
    </citation>
    <scope>NUCLEOTIDE SEQUENCE [LARGE SCALE GENOMIC DNA]</scope>
    <source>
        <strain evidence="18 19">DSM 5745</strain>
    </source>
</reference>
<dbReference type="InterPro" id="IPR039421">
    <property type="entry name" value="Type_1_exporter"/>
</dbReference>
<keyword evidence="11" id="KW-0325">Glycoprotein</keyword>
<evidence type="ECO:0000259" key="16">
    <source>
        <dbReference type="PROSITE" id="PS50893"/>
    </source>
</evidence>
<dbReference type="InterPro" id="IPR003593">
    <property type="entry name" value="AAA+_ATPase"/>
</dbReference>
<comment type="function">
    <text evidence="12">Pleiotropic ABC efflux transporter involved in the protection of the cells against a wide range of toxic compounds.</text>
</comment>
<proteinExistence type="inferred from homology"/>
<evidence type="ECO:0000313" key="19">
    <source>
        <dbReference type="Proteomes" id="UP000256690"/>
    </source>
</evidence>
<evidence type="ECO:0000256" key="3">
    <source>
        <dbReference type="ARBA" id="ARBA00022448"/>
    </source>
</evidence>
<feature type="compositionally biased region" description="Polar residues" evidence="14">
    <location>
        <begin position="1054"/>
        <end position="1063"/>
    </location>
</feature>
<evidence type="ECO:0000256" key="7">
    <source>
        <dbReference type="ARBA" id="ARBA00022741"/>
    </source>
</evidence>
<feature type="transmembrane region" description="Helical" evidence="15">
    <location>
        <begin position="759"/>
        <end position="785"/>
    </location>
</feature>
<comment type="caution">
    <text evidence="18">The sequence shown here is derived from an EMBL/GenBank/DDBJ whole genome shotgun (WGS) entry which is preliminary data.</text>
</comment>
<dbReference type="SUPFAM" id="SSF90123">
    <property type="entry name" value="ABC transporter transmembrane region"/>
    <property type="match status" value="2"/>
</dbReference>
<feature type="region of interest" description="Disordered" evidence="14">
    <location>
        <begin position="1037"/>
        <end position="1063"/>
    </location>
</feature>
<evidence type="ECO:0000256" key="2">
    <source>
        <dbReference type="ARBA" id="ARBA00007577"/>
    </source>
</evidence>
<dbReference type="FunFam" id="3.40.50.300:FF:000913">
    <property type="entry name" value="ABC multidrug transporter SitT"/>
    <property type="match status" value="1"/>
</dbReference>
<gene>
    <name evidence="18" type="ORF">DSM5745_04402</name>
</gene>
<protein>
    <recommendedName>
        <fullName evidence="13">ABC multidrug transporter atrC</fullName>
    </recommendedName>
</protein>
<feature type="compositionally biased region" description="Basic and acidic residues" evidence="14">
    <location>
        <begin position="26"/>
        <end position="46"/>
    </location>
</feature>